<protein>
    <recommendedName>
        <fullName evidence="12">ABC transporter permease</fullName>
    </recommendedName>
</protein>
<feature type="domain" description="MacB-like periplasmic core" evidence="9">
    <location>
        <begin position="22"/>
        <end position="245"/>
    </location>
</feature>
<evidence type="ECO:0000259" key="8">
    <source>
        <dbReference type="Pfam" id="PF02687"/>
    </source>
</evidence>
<feature type="transmembrane region" description="Helical" evidence="7">
    <location>
        <begin position="20"/>
        <end position="46"/>
    </location>
</feature>
<sequence length="408" mass="42465">MTAPRDIVRMSLGALRGNGLRSVLTVLGITVGVFSVIASVTAVAVLEGVLLDNLVSMGSQTITVSRLPSNRQPTEEEFRRPQISIEVAERLVGRSALASSVSPSVQTGGRQIRGGGEETDPNVLLIGADESYAANNGLEVTQGRFLNTDDVQASRSVAIIGTSVEDELFAGREALGKEVRIDGRRFTVVGVLGEESGGFGMFDVNNQVILPITRAIPAFGLGNRDVQIDIRAPKPELVAATRDEAIGLLRAIRGLPPEADNDFDVVASDGLAEGLKGFSRALALGGAGVGLIALLAAGVGVMNIMLVSVAERTREIGVRKSLGATRKDVLVQFLLEAVALCQLGGLVGIGLGLVVGNVLAAVFKSAPAFPIGWAVAAIAGVTVVALTFGVYPAVKASRLRPVEALRFE</sequence>
<feature type="transmembrane region" description="Helical" evidence="7">
    <location>
        <begin position="371"/>
        <end position="391"/>
    </location>
</feature>
<dbReference type="OrthoDB" id="9770036at2"/>
<dbReference type="FunCoup" id="A0A259TY59">
    <property type="interactions" value="209"/>
</dbReference>
<feature type="transmembrane region" description="Helical" evidence="7">
    <location>
        <begin position="281"/>
        <end position="309"/>
    </location>
</feature>
<accession>A0A259TY59</accession>
<evidence type="ECO:0000256" key="3">
    <source>
        <dbReference type="ARBA" id="ARBA00022692"/>
    </source>
</evidence>
<keyword evidence="2" id="KW-1003">Cell membrane</keyword>
<evidence type="ECO:0000256" key="1">
    <source>
        <dbReference type="ARBA" id="ARBA00004651"/>
    </source>
</evidence>
<comment type="similarity">
    <text evidence="6">Belongs to the ABC-4 integral membrane protein family.</text>
</comment>
<comment type="caution">
    <text evidence="10">The sequence shown here is derived from an EMBL/GenBank/DDBJ whole genome shotgun (WGS) entry which is preliminary data.</text>
</comment>
<dbReference type="GO" id="GO:0022857">
    <property type="term" value="F:transmembrane transporter activity"/>
    <property type="evidence" value="ECO:0007669"/>
    <property type="project" value="TreeGrafter"/>
</dbReference>
<evidence type="ECO:0000256" key="5">
    <source>
        <dbReference type="ARBA" id="ARBA00023136"/>
    </source>
</evidence>
<evidence type="ECO:0008006" key="12">
    <source>
        <dbReference type="Google" id="ProtNLM"/>
    </source>
</evidence>
<evidence type="ECO:0000256" key="7">
    <source>
        <dbReference type="SAM" id="Phobius"/>
    </source>
</evidence>
<dbReference type="InterPro" id="IPR025857">
    <property type="entry name" value="MacB_PCD"/>
</dbReference>
<dbReference type="InterPro" id="IPR050250">
    <property type="entry name" value="Macrolide_Exporter_MacB"/>
</dbReference>
<name>A0A259TY59_9BACT</name>
<comment type="subcellular location">
    <subcellularLocation>
        <location evidence="1">Cell membrane</location>
        <topology evidence="1">Multi-pass membrane protein</topology>
    </subcellularLocation>
</comment>
<proteinExistence type="inferred from homology"/>
<dbReference type="Proteomes" id="UP000216446">
    <property type="component" value="Unassembled WGS sequence"/>
</dbReference>
<reference evidence="10 11" key="1">
    <citation type="submission" date="2016-11" db="EMBL/GenBank/DDBJ databases">
        <title>Study of marine rhodopsin-containing bacteria.</title>
        <authorList>
            <person name="Yoshizawa S."/>
            <person name="Kumagai Y."/>
            <person name="Kogure K."/>
        </authorList>
    </citation>
    <scope>NUCLEOTIDE SEQUENCE [LARGE SCALE GENOMIC DNA]</scope>
    <source>
        <strain evidence="10 11">SG-29</strain>
    </source>
</reference>
<evidence type="ECO:0000313" key="10">
    <source>
        <dbReference type="EMBL" id="OZC02518.1"/>
    </source>
</evidence>
<dbReference type="EMBL" id="MQWB01000001">
    <property type="protein sequence ID" value="OZC02518.1"/>
    <property type="molecule type" value="Genomic_DNA"/>
</dbReference>
<keyword evidence="11" id="KW-1185">Reference proteome</keyword>
<organism evidence="10 11">
    <name type="scientific">Rubricoccus marinus</name>
    <dbReference type="NCBI Taxonomy" id="716817"/>
    <lineage>
        <taxon>Bacteria</taxon>
        <taxon>Pseudomonadati</taxon>
        <taxon>Rhodothermota</taxon>
        <taxon>Rhodothermia</taxon>
        <taxon>Rhodothermales</taxon>
        <taxon>Rubricoccaceae</taxon>
        <taxon>Rubricoccus</taxon>
    </lineage>
</organism>
<dbReference type="PANTHER" id="PTHR30572:SF4">
    <property type="entry name" value="ABC TRANSPORTER PERMEASE YTRF"/>
    <property type="match status" value="1"/>
</dbReference>
<evidence type="ECO:0000259" key="9">
    <source>
        <dbReference type="Pfam" id="PF12704"/>
    </source>
</evidence>
<feature type="domain" description="ABC3 transporter permease C-terminal" evidence="8">
    <location>
        <begin position="289"/>
        <end position="399"/>
    </location>
</feature>
<gene>
    <name evidence="10" type="ORF">BSZ36_05730</name>
</gene>
<dbReference type="GO" id="GO:0005886">
    <property type="term" value="C:plasma membrane"/>
    <property type="evidence" value="ECO:0007669"/>
    <property type="project" value="UniProtKB-SubCell"/>
</dbReference>
<evidence type="ECO:0000256" key="2">
    <source>
        <dbReference type="ARBA" id="ARBA00022475"/>
    </source>
</evidence>
<keyword evidence="4 7" id="KW-1133">Transmembrane helix</keyword>
<dbReference type="PANTHER" id="PTHR30572">
    <property type="entry name" value="MEMBRANE COMPONENT OF TRANSPORTER-RELATED"/>
    <property type="match status" value="1"/>
</dbReference>
<evidence type="ECO:0000256" key="4">
    <source>
        <dbReference type="ARBA" id="ARBA00022989"/>
    </source>
</evidence>
<dbReference type="Pfam" id="PF12704">
    <property type="entry name" value="MacB_PCD"/>
    <property type="match status" value="1"/>
</dbReference>
<evidence type="ECO:0000256" key="6">
    <source>
        <dbReference type="ARBA" id="ARBA00038076"/>
    </source>
</evidence>
<dbReference type="RefSeq" id="WP_094546861.1">
    <property type="nucleotide sequence ID" value="NZ_MQWB01000001.1"/>
</dbReference>
<dbReference type="InParanoid" id="A0A259TY59"/>
<keyword evidence="5 7" id="KW-0472">Membrane</keyword>
<dbReference type="Pfam" id="PF02687">
    <property type="entry name" value="FtsX"/>
    <property type="match status" value="1"/>
</dbReference>
<dbReference type="AlphaFoldDB" id="A0A259TY59"/>
<dbReference type="InterPro" id="IPR003838">
    <property type="entry name" value="ABC3_permease_C"/>
</dbReference>
<keyword evidence="3 7" id="KW-0812">Transmembrane</keyword>
<evidence type="ECO:0000313" key="11">
    <source>
        <dbReference type="Proteomes" id="UP000216446"/>
    </source>
</evidence>
<feature type="transmembrane region" description="Helical" evidence="7">
    <location>
        <begin position="330"/>
        <end position="359"/>
    </location>
</feature>